<accession>A0A3M6U8C1</accession>
<keyword evidence="8" id="KW-0325">Glycoprotein</keyword>
<dbReference type="PROSITE" id="PS50240">
    <property type="entry name" value="TRYPSIN_DOM"/>
    <property type="match status" value="1"/>
</dbReference>
<evidence type="ECO:0000256" key="3">
    <source>
        <dbReference type="ARBA" id="ARBA00022670"/>
    </source>
</evidence>
<keyword evidence="5" id="KW-0378">Hydrolase</keyword>
<dbReference type="GO" id="GO:0005615">
    <property type="term" value="C:extracellular space"/>
    <property type="evidence" value="ECO:0007669"/>
    <property type="project" value="TreeGrafter"/>
</dbReference>
<sequence>MFTSVGVIVLLYSTGLLTSTEATCGIRPQTRIISGYNAAPNSWPWMVQINYLGGHHCGGALVSPQWIVTAAHCVDHAKKPQNYRDFRITLGEHRRSTREGYEQVFDVANIVVHPLYNKPSIVNNDIALIRLNRPAVLNEQVSLICLPNQGYNIPARKRCYATEVLGSWDILKAVPLFFLFVCLFTRGWGLTIPEDWSSQADILKQAMLPTVSQSECERDNKDAGIPVTDAMFCTGHGGSSPISTCNTDSGGPIVCKDWTGRWYLQGVVSWGTGGCHPGHYSVNARVSKYRNWIESYTMG</sequence>
<dbReference type="CDD" id="cd00190">
    <property type="entry name" value="Tryp_SPc"/>
    <property type="match status" value="1"/>
</dbReference>
<dbReference type="InterPro" id="IPR009003">
    <property type="entry name" value="Peptidase_S1_PA"/>
</dbReference>
<comment type="caution">
    <text evidence="11">The sequence shown here is derived from an EMBL/GenBank/DDBJ whole genome shotgun (WGS) entry which is preliminary data.</text>
</comment>
<evidence type="ECO:0000256" key="7">
    <source>
        <dbReference type="ARBA" id="ARBA00023157"/>
    </source>
</evidence>
<dbReference type="Proteomes" id="UP000275408">
    <property type="component" value="Unassembled WGS sequence"/>
</dbReference>
<comment type="subcellular location">
    <subcellularLocation>
        <location evidence="1">Secreted</location>
    </subcellularLocation>
</comment>
<feature type="chain" id="PRO_5018086773" description="Peptidase S1 domain-containing protein" evidence="9">
    <location>
        <begin position="23"/>
        <end position="299"/>
    </location>
</feature>
<dbReference type="STRING" id="46731.A0A3M6U8C1"/>
<dbReference type="PANTHER" id="PTHR24264">
    <property type="entry name" value="TRYPSIN-RELATED"/>
    <property type="match status" value="1"/>
</dbReference>
<keyword evidence="12" id="KW-1185">Reference proteome</keyword>
<feature type="signal peptide" evidence="9">
    <location>
        <begin position="1"/>
        <end position="22"/>
    </location>
</feature>
<keyword evidence="4 9" id="KW-0732">Signal</keyword>
<dbReference type="InterPro" id="IPR001314">
    <property type="entry name" value="Peptidase_S1A"/>
</dbReference>
<keyword evidence="3" id="KW-0645">Protease</keyword>
<keyword evidence="7" id="KW-1015">Disulfide bond</keyword>
<keyword evidence="2" id="KW-0964">Secreted</keyword>
<dbReference type="PROSITE" id="PS00134">
    <property type="entry name" value="TRYPSIN_HIS"/>
    <property type="match status" value="1"/>
</dbReference>
<dbReference type="SUPFAM" id="SSF50494">
    <property type="entry name" value="Trypsin-like serine proteases"/>
    <property type="match status" value="1"/>
</dbReference>
<protein>
    <recommendedName>
        <fullName evidence="10">Peptidase S1 domain-containing protein</fullName>
    </recommendedName>
</protein>
<evidence type="ECO:0000256" key="6">
    <source>
        <dbReference type="ARBA" id="ARBA00022825"/>
    </source>
</evidence>
<dbReference type="PRINTS" id="PR00722">
    <property type="entry name" value="CHYMOTRYPSIN"/>
</dbReference>
<evidence type="ECO:0000313" key="12">
    <source>
        <dbReference type="Proteomes" id="UP000275408"/>
    </source>
</evidence>
<reference evidence="11 12" key="1">
    <citation type="journal article" date="2018" name="Sci. Rep.">
        <title>Comparative analysis of the Pocillopora damicornis genome highlights role of immune system in coral evolution.</title>
        <authorList>
            <person name="Cunning R."/>
            <person name="Bay R.A."/>
            <person name="Gillette P."/>
            <person name="Baker A.C."/>
            <person name="Traylor-Knowles N."/>
        </authorList>
    </citation>
    <scope>NUCLEOTIDE SEQUENCE [LARGE SCALE GENOMIC DNA]</scope>
    <source>
        <strain evidence="11">RSMAS</strain>
        <tissue evidence="11">Whole animal</tissue>
    </source>
</reference>
<dbReference type="SMART" id="SM00020">
    <property type="entry name" value="Tryp_SPc"/>
    <property type="match status" value="1"/>
</dbReference>
<dbReference type="InterPro" id="IPR043504">
    <property type="entry name" value="Peptidase_S1_PA_chymotrypsin"/>
</dbReference>
<evidence type="ECO:0000256" key="5">
    <source>
        <dbReference type="ARBA" id="ARBA00022801"/>
    </source>
</evidence>
<gene>
    <name evidence="11" type="ORF">pdam_00009136</name>
</gene>
<proteinExistence type="predicted"/>
<dbReference type="FunFam" id="2.40.10.10:FF:000054">
    <property type="entry name" value="Complement C1r subcomponent"/>
    <property type="match status" value="1"/>
</dbReference>
<dbReference type="FunFam" id="2.40.10.10:FF:000122">
    <property type="entry name" value="Chymotrypsin-like elastase family member 1"/>
    <property type="match status" value="1"/>
</dbReference>
<keyword evidence="6" id="KW-0720">Serine protease</keyword>
<evidence type="ECO:0000256" key="1">
    <source>
        <dbReference type="ARBA" id="ARBA00004613"/>
    </source>
</evidence>
<evidence type="ECO:0000256" key="8">
    <source>
        <dbReference type="ARBA" id="ARBA00023180"/>
    </source>
</evidence>
<dbReference type="Pfam" id="PF00089">
    <property type="entry name" value="Trypsin"/>
    <property type="match status" value="2"/>
</dbReference>
<dbReference type="PANTHER" id="PTHR24264:SF54">
    <property type="entry name" value="PEPTIDASE S1 DOMAIN-CONTAINING PROTEIN"/>
    <property type="match status" value="1"/>
</dbReference>
<dbReference type="InterPro" id="IPR001254">
    <property type="entry name" value="Trypsin_dom"/>
</dbReference>
<evidence type="ECO:0000256" key="4">
    <source>
        <dbReference type="ARBA" id="ARBA00022729"/>
    </source>
</evidence>
<dbReference type="AlphaFoldDB" id="A0A3M6U8C1"/>
<organism evidence="11 12">
    <name type="scientific">Pocillopora damicornis</name>
    <name type="common">Cauliflower coral</name>
    <name type="synonym">Millepora damicornis</name>
    <dbReference type="NCBI Taxonomy" id="46731"/>
    <lineage>
        <taxon>Eukaryota</taxon>
        <taxon>Metazoa</taxon>
        <taxon>Cnidaria</taxon>
        <taxon>Anthozoa</taxon>
        <taxon>Hexacorallia</taxon>
        <taxon>Scleractinia</taxon>
        <taxon>Astrocoeniina</taxon>
        <taxon>Pocilloporidae</taxon>
        <taxon>Pocillopora</taxon>
    </lineage>
</organism>
<dbReference type="Gene3D" id="2.40.10.10">
    <property type="entry name" value="Trypsin-like serine proteases"/>
    <property type="match status" value="1"/>
</dbReference>
<evidence type="ECO:0000313" key="11">
    <source>
        <dbReference type="EMBL" id="RMX49799.1"/>
    </source>
</evidence>
<name>A0A3M6U8C1_POCDA</name>
<evidence type="ECO:0000256" key="2">
    <source>
        <dbReference type="ARBA" id="ARBA00022525"/>
    </source>
</evidence>
<evidence type="ECO:0000256" key="9">
    <source>
        <dbReference type="SAM" id="SignalP"/>
    </source>
</evidence>
<dbReference type="GO" id="GO:0004252">
    <property type="term" value="F:serine-type endopeptidase activity"/>
    <property type="evidence" value="ECO:0007669"/>
    <property type="project" value="InterPro"/>
</dbReference>
<dbReference type="OrthoDB" id="5918597at2759"/>
<dbReference type="GO" id="GO:0006508">
    <property type="term" value="P:proteolysis"/>
    <property type="evidence" value="ECO:0007669"/>
    <property type="project" value="UniProtKB-KW"/>
</dbReference>
<dbReference type="InterPro" id="IPR018114">
    <property type="entry name" value="TRYPSIN_HIS"/>
</dbReference>
<feature type="domain" description="Peptidase S1" evidence="10">
    <location>
        <begin position="32"/>
        <end position="298"/>
    </location>
</feature>
<dbReference type="InterPro" id="IPR050127">
    <property type="entry name" value="Serine_Proteases_S1"/>
</dbReference>
<evidence type="ECO:0000259" key="10">
    <source>
        <dbReference type="PROSITE" id="PS50240"/>
    </source>
</evidence>
<dbReference type="EMBL" id="RCHS01002051">
    <property type="protein sequence ID" value="RMX49799.1"/>
    <property type="molecule type" value="Genomic_DNA"/>
</dbReference>